<dbReference type="EMBL" id="UZAL01044650">
    <property type="protein sequence ID" value="VDP82677.1"/>
    <property type="molecule type" value="Genomic_DNA"/>
</dbReference>
<feature type="non-terminal residue" evidence="2">
    <location>
        <position position="80"/>
    </location>
</feature>
<evidence type="ECO:0000256" key="1">
    <source>
        <dbReference type="SAM" id="MobiDB-lite"/>
    </source>
</evidence>
<reference evidence="2 3" key="1">
    <citation type="submission" date="2018-11" db="EMBL/GenBank/DDBJ databases">
        <authorList>
            <consortium name="Pathogen Informatics"/>
        </authorList>
    </citation>
    <scope>NUCLEOTIDE SEQUENCE [LARGE SCALE GENOMIC DNA]</scope>
    <source>
        <strain>Denwood</strain>
        <strain evidence="3">Zambia</strain>
    </source>
</reference>
<organism evidence="2 3">
    <name type="scientific">Schistosoma mattheei</name>
    <dbReference type="NCBI Taxonomy" id="31246"/>
    <lineage>
        <taxon>Eukaryota</taxon>
        <taxon>Metazoa</taxon>
        <taxon>Spiralia</taxon>
        <taxon>Lophotrochozoa</taxon>
        <taxon>Platyhelminthes</taxon>
        <taxon>Trematoda</taxon>
        <taxon>Digenea</taxon>
        <taxon>Strigeidida</taxon>
        <taxon>Schistosomatoidea</taxon>
        <taxon>Schistosomatidae</taxon>
        <taxon>Schistosoma</taxon>
    </lineage>
</organism>
<feature type="compositionally biased region" description="Basic and acidic residues" evidence="1">
    <location>
        <begin position="31"/>
        <end position="44"/>
    </location>
</feature>
<keyword evidence="3" id="KW-1185">Reference proteome</keyword>
<feature type="compositionally biased region" description="Polar residues" evidence="1">
    <location>
        <begin position="48"/>
        <end position="63"/>
    </location>
</feature>
<dbReference type="Proteomes" id="UP000269396">
    <property type="component" value="Unassembled WGS sequence"/>
</dbReference>
<feature type="region of interest" description="Disordered" evidence="1">
    <location>
        <begin position="31"/>
        <end position="80"/>
    </location>
</feature>
<proteinExistence type="predicted"/>
<dbReference type="AlphaFoldDB" id="A0A3P8G240"/>
<evidence type="ECO:0000313" key="2">
    <source>
        <dbReference type="EMBL" id="VDP82677.1"/>
    </source>
</evidence>
<evidence type="ECO:0000313" key="3">
    <source>
        <dbReference type="Proteomes" id="UP000269396"/>
    </source>
</evidence>
<accession>A0A3P8G240</accession>
<protein>
    <submittedName>
        <fullName evidence="2">Uncharacterized protein</fullName>
    </submittedName>
</protein>
<gene>
    <name evidence="2" type="ORF">SMTD_LOCUS20518</name>
</gene>
<name>A0A3P8G240_9TREM</name>
<sequence>MRCDPAGASDGASTGGGNICSMCGSSAYDGNDHLHDTSPDHHFCEPYSQLNQDISSPDDSGVNNLRLMISGGRSENKLEG</sequence>